<protein>
    <recommendedName>
        <fullName evidence="3">N-end rule aminoacyl transferase C-terminal domain-containing protein</fullName>
    </recommendedName>
</protein>
<organism evidence="4 5">
    <name type="scientific">Salinomyces thailandicus</name>
    <dbReference type="NCBI Taxonomy" id="706561"/>
    <lineage>
        <taxon>Eukaryota</taxon>
        <taxon>Fungi</taxon>
        <taxon>Dikarya</taxon>
        <taxon>Ascomycota</taxon>
        <taxon>Pezizomycotina</taxon>
        <taxon>Dothideomycetes</taxon>
        <taxon>Dothideomycetidae</taxon>
        <taxon>Mycosphaerellales</taxon>
        <taxon>Teratosphaeriaceae</taxon>
        <taxon>Salinomyces</taxon>
    </lineage>
</organism>
<dbReference type="PANTHER" id="PTHR31331:SF1">
    <property type="entry name" value="CYSTEINE RICH SECRETORY PROTEIN LCCL DOMAIN CONTAINING 2"/>
    <property type="match status" value="1"/>
</dbReference>
<feature type="compositionally biased region" description="Low complexity" evidence="1">
    <location>
        <begin position="482"/>
        <end position="491"/>
    </location>
</feature>
<gene>
    <name evidence="4" type="ORF">B0A50_01135</name>
</gene>
<evidence type="ECO:0000256" key="1">
    <source>
        <dbReference type="SAM" id="MobiDB-lite"/>
    </source>
</evidence>
<dbReference type="EMBL" id="NAJL01000004">
    <property type="protein sequence ID" value="TKA32909.1"/>
    <property type="molecule type" value="Genomic_DNA"/>
</dbReference>
<accession>A0A4V5N7L7</accession>
<feature type="compositionally biased region" description="Acidic residues" evidence="1">
    <location>
        <begin position="365"/>
        <end position="375"/>
    </location>
</feature>
<evidence type="ECO:0000313" key="4">
    <source>
        <dbReference type="EMBL" id="TKA32909.1"/>
    </source>
</evidence>
<evidence type="ECO:0000313" key="5">
    <source>
        <dbReference type="Proteomes" id="UP000308549"/>
    </source>
</evidence>
<dbReference type="InterPro" id="IPR051957">
    <property type="entry name" value="CRISP-LCCL_domain"/>
</dbReference>
<name>A0A4V5N7L7_9PEZI</name>
<keyword evidence="2" id="KW-0812">Transmembrane</keyword>
<feature type="region of interest" description="Disordered" evidence="1">
    <location>
        <begin position="365"/>
        <end position="387"/>
    </location>
</feature>
<feature type="region of interest" description="Disordered" evidence="1">
    <location>
        <begin position="468"/>
        <end position="491"/>
    </location>
</feature>
<dbReference type="Pfam" id="PF04377">
    <property type="entry name" value="ATE_C"/>
    <property type="match status" value="1"/>
</dbReference>
<dbReference type="OrthoDB" id="74183at2759"/>
<dbReference type="InterPro" id="IPR016181">
    <property type="entry name" value="Acyl_CoA_acyltransferase"/>
</dbReference>
<keyword evidence="2" id="KW-0472">Membrane</keyword>
<feature type="compositionally biased region" description="Acidic residues" evidence="1">
    <location>
        <begin position="294"/>
        <end position="309"/>
    </location>
</feature>
<feature type="region of interest" description="Disordered" evidence="1">
    <location>
        <begin position="270"/>
        <end position="317"/>
    </location>
</feature>
<dbReference type="SUPFAM" id="SSF55729">
    <property type="entry name" value="Acyl-CoA N-acyltransferases (Nat)"/>
    <property type="match status" value="1"/>
</dbReference>
<evidence type="ECO:0000259" key="3">
    <source>
        <dbReference type="Pfam" id="PF04377"/>
    </source>
</evidence>
<reference evidence="4 5" key="1">
    <citation type="submission" date="2017-03" db="EMBL/GenBank/DDBJ databases">
        <title>Genomes of endolithic fungi from Antarctica.</title>
        <authorList>
            <person name="Coleine C."/>
            <person name="Masonjones S."/>
            <person name="Stajich J.E."/>
        </authorList>
    </citation>
    <scope>NUCLEOTIDE SEQUENCE [LARGE SCALE GENOMIC DNA]</scope>
    <source>
        <strain evidence="4 5">CCFEE 6315</strain>
    </source>
</reference>
<comment type="caution">
    <text evidence="4">The sequence shown here is derived from an EMBL/GenBank/DDBJ whole genome shotgun (WGS) entry which is preliminary data.</text>
</comment>
<sequence length="825" mass="91999">MQQSSDDDVDDEHVACTALSLLTPIAAEFKSSRDQRQALHRWNRYVLGEAYLKEFAIKNPKSKASKKKESTFDLLTTVHASETTHTDPAIFPTHTFTTTLEPATFTEEKFALFSNYQTHVHHDPPSEITRQGFTRFLCVSPLHSHTSPNNNNPDTTAPTGKKLGTFHHCYRLNNRLIALSVLDLLPHAVSGVYFLYHSDFAAYSFGKLSALREVALALEEGYGFYYMGYYIEGCAKMRYKAEYRPQQVLKPRGGGFGWRPLDEGVEKFTAGKGLSGERERERGKREAAGSSLDFADDEALGEEQAEEGEEFRLSTPLEASNSGLSLRTLGMPGLTSSSRLDLGGLKVYLGPRVGVHEMRELVAWSEEEAESETGVETDTGKGSETEEGGMRSVIADYAAAVGINNELVATRTRHLFMGFMLQQLEPRNKNLIFPYSTKYLKANLMAMRRHEEEGFDLEEANGFVSARASTEELRKTDESRRSTAPSTASGSSSFIVDDDPFNYYDILSISFGRFLPAAFCAWVIYRYIAKRSLLDLEAQVEKTILWLGPAWVGALNNVTFDRLPLQRLTPNDLASQPGAIPTLLSIVLIILLIAISQAWSFRQEGRMPRYLVIYAIFTLSVLAMAVLPGESLRLHHYILALLLLPGTSFQNRSSLVYQGLLLGLFINGTARWGFASVLETPAALLQGAPRGSLLPPVSVMEAGVQNITFDLGHLPVREERTGIMYDGISILVNDVERSRRWHEEVDAFNSSLRWTWTRHEAHAEGEGADEIARSAGEEVHRDRFVEYFRFAFVSRGVSGDFTNAGVWQSNGTWTEPRADLLATTA</sequence>
<dbReference type="InterPro" id="IPR007472">
    <property type="entry name" value="N-end_Aminoacyl_Trfase_C"/>
</dbReference>
<keyword evidence="2" id="KW-1133">Transmembrane helix</keyword>
<dbReference type="PANTHER" id="PTHR31331">
    <property type="entry name" value="LCCL DOMAIN PROTEIN (AFU_ORTHOLOGUE AFUA_5G08630)"/>
    <property type="match status" value="1"/>
</dbReference>
<dbReference type="Proteomes" id="UP000308549">
    <property type="component" value="Unassembled WGS sequence"/>
</dbReference>
<evidence type="ECO:0000256" key="2">
    <source>
        <dbReference type="SAM" id="Phobius"/>
    </source>
</evidence>
<feature type="compositionally biased region" description="Basic and acidic residues" evidence="1">
    <location>
        <begin position="469"/>
        <end position="481"/>
    </location>
</feature>
<proteinExistence type="predicted"/>
<feature type="domain" description="N-end rule aminoacyl transferase C-terminal" evidence="3">
    <location>
        <begin position="108"/>
        <end position="249"/>
    </location>
</feature>
<feature type="transmembrane region" description="Helical" evidence="2">
    <location>
        <begin position="611"/>
        <end position="628"/>
    </location>
</feature>
<feature type="transmembrane region" description="Helical" evidence="2">
    <location>
        <begin position="580"/>
        <end position="599"/>
    </location>
</feature>
<keyword evidence="5" id="KW-1185">Reference proteome</keyword>
<dbReference type="AlphaFoldDB" id="A0A4V5N7L7"/>
<dbReference type="GO" id="GO:0004057">
    <property type="term" value="F:arginyl-tRNA--protein transferase activity"/>
    <property type="evidence" value="ECO:0007669"/>
    <property type="project" value="InterPro"/>
</dbReference>
<feature type="compositionally biased region" description="Basic and acidic residues" evidence="1">
    <location>
        <begin position="275"/>
        <end position="287"/>
    </location>
</feature>